<protein>
    <submittedName>
        <fullName evidence="2">Dehydrogenase/reductase SDR family member 1</fullName>
    </submittedName>
</protein>
<dbReference type="PANTHER" id="PTHR44147">
    <property type="entry name" value="DEHYDROGENASE/REDUCTASE SDR FAMILY MEMBER 1"/>
    <property type="match status" value="1"/>
</dbReference>
<dbReference type="PRINTS" id="PR00081">
    <property type="entry name" value="GDHRDH"/>
</dbReference>
<dbReference type="Gene3D" id="3.40.50.720">
    <property type="entry name" value="NAD(P)-binding Rossmann-like Domain"/>
    <property type="match status" value="1"/>
</dbReference>
<sequence length="310" mass="34063">MSLRGKIAIVTGASRGIGRGIAVQLGAAGAKVYVTGREPKTSLSNVDRSLPTLETTAQEITERGGEGIIVYVDHSDMEQVKRLFERVSNENEGRLDILVNNAYSAYNAIVDNSDKKFYEADPEVWDEVNNVGLRNHYYCSVYASRLMVARGQGGLIVNVSSIGGLRYFFNVPYGLDRMSADMAQELYESKITVISLWPGAAQTELSTKLVTEDKIKLKESTISKESIKKRFLQGETTEFSGLSVVALAKDPKVHSKTGRTLVTADLACEYGFHDINGRKIQSVRSVGYLLEFGLGYSLGGYLPNWLKLPG</sequence>
<evidence type="ECO:0000313" key="2">
    <source>
        <dbReference type="WBParaSite" id="ACRNAN_scaffold1860.g10416.t1"/>
    </source>
</evidence>
<name>A0A914D3W7_9BILA</name>
<accession>A0A914D3W7</accession>
<dbReference type="PANTHER" id="PTHR44147:SF2">
    <property type="entry name" value="DEHYDROGENASE_REDUCTASE SDR FAMILY MEMBER 1"/>
    <property type="match status" value="1"/>
</dbReference>
<dbReference type="AlphaFoldDB" id="A0A914D3W7"/>
<keyword evidence="1" id="KW-1185">Reference proteome</keyword>
<evidence type="ECO:0000313" key="1">
    <source>
        <dbReference type="Proteomes" id="UP000887540"/>
    </source>
</evidence>
<dbReference type="InterPro" id="IPR036291">
    <property type="entry name" value="NAD(P)-bd_dom_sf"/>
</dbReference>
<proteinExistence type="predicted"/>
<dbReference type="Proteomes" id="UP000887540">
    <property type="component" value="Unplaced"/>
</dbReference>
<organism evidence="1 2">
    <name type="scientific">Acrobeloides nanus</name>
    <dbReference type="NCBI Taxonomy" id="290746"/>
    <lineage>
        <taxon>Eukaryota</taxon>
        <taxon>Metazoa</taxon>
        <taxon>Ecdysozoa</taxon>
        <taxon>Nematoda</taxon>
        <taxon>Chromadorea</taxon>
        <taxon>Rhabditida</taxon>
        <taxon>Tylenchina</taxon>
        <taxon>Cephalobomorpha</taxon>
        <taxon>Cephaloboidea</taxon>
        <taxon>Cephalobidae</taxon>
        <taxon>Acrobeloides</taxon>
    </lineage>
</organism>
<reference evidence="2" key="1">
    <citation type="submission" date="2022-11" db="UniProtKB">
        <authorList>
            <consortium name="WormBaseParasite"/>
        </authorList>
    </citation>
    <scope>IDENTIFICATION</scope>
</reference>
<dbReference type="WBParaSite" id="ACRNAN_scaffold1860.g10416.t1">
    <property type="protein sequence ID" value="ACRNAN_scaffold1860.g10416.t1"/>
    <property type="gene ID" value="ACRNAN_scaffold1860.g10416"/>
</dbReference>
<dbReference type="SUPFAM" id="SSF51735">
    <property type="entry name" value="NAD(P)-binding Rossmann-fold domains"/>
    <property type="match status" value="1"/>
</dbReference>
<dbReference type="InterPro" id="IPR002347">
    <property type="entry name" value="SDR_fam"/>
</dbReference>
<dbReference type="Pfam" id="PF00106">
    <property type="entry name" value="adh_short"/>
    <property type="match status" value="1"/>
</dbReference>